<keyword evidence="6" id="KW-1185">Reference proteome</keyword>
<dbReference type="Pfam" id="PF01855">
    <property type="entry name" value="POR_N"/>
    <property type="match status" value="1"/>
</dbReference>
<dbReference type="SUPFAM" id="SSF52518">
    <property type="entry name" value="Thiamin diphosphate-binding fold (THDP-binding)"/>
    <property type="match status" value="1"/>
</dbReference>
<evidence type="ECO:0000256" key="1">
    <source>
        <dbReference type="ARBA" id="ARBA00023002"/>
    </source>
</evidence>
<feature type="domain" description="Pyruvate flavodoxin/ferredoxin oxidoreductase pyrimidine binding" evidence="3">
    <location>
        <begin position="261"/>
        <end position="485"/>
    </location>
</feature>
<dbReference type="SUPFAM" id="SSF52922">
    <property type="entry name" value="TK C-terminal domain-like"/>
    <property type="match status" value="1"/>
</dbReference>
<feature type="domain" description="Pyruvate/ketoisovalerate oxidoreductase catalytic" evidence="2">
    <location>
        <begin position="24"/>
        <end position="212"/>
    </location>
</feature>
<dbReference type="Gene3D" id="3.40.50.920">
    <property type="match status" value="1"/>
</dbReference>
<feature type="domain" description="Pyruvate:ferredoxin oxidoreductase core" evidence="4">
    <location>
        <begin position="525"/>
        <end position="616"/>
    </location>
</feature>
<gene>
    <name evidence="5" type="ORF">CRI94_05435</name>
</gene>
<dbReference type="Gene3D" id="3.40.50.970">
    <property type="match status" value="1"/>
</dbReference>
<evidence type="ECO:0000313" key="5">
    <source>
        <dbReference type="EMBL" id="PEN14469.1"/>
    </source>
</evidence>
<dbReference type="InterPro" id="IPR009014">
    <property type="entry name" value="Transketo_C/PFOR_II"/>
</dbReference>
<dbReference type="SUPFAM" id="SSF53323">
    <property type="entry name" value="Pyruvate-ferredoxin oxidoreductase, PFOR, domain III"/>
    <property type="match status" value="1"/>
</dbReference>
<evidence type="ECO:0000259" key="4">
    <source>
        <dbReference type="Pfam" id="PF17147"/>
    </source>
</evidence>
<reference evidence="5 6" key="1">
    <citation type="submission" date="2017-10" db="EMBL/GenBank/DDBJ databases">
        <title>Draft genome of Longibacter Salinarum.</title>
        <authorList>
            <person name="Goh K.M."/>
            <person name="Shamsir M.S."/>
            <person name="Lim S.W."/>
        </authorList>
    </citation>
    <scope>NUCLEOTIDE SEQUENCE [LARGE SCALE GENOMIC DNA]</scope>
    <source>
        <strain evidence="5 6">KCTC 52045</strain>
    </source>
</reference>
<sequence>MSASPSTNVQQIPEATILFAGDSGDGMQLTGSQFTLASAYAHNDLATLPDYPAEIRAPAGTTYGVSGFQLHFGEVDIHTPGDEVDLLVAMNAAALKVHLHRVRPGGTVVLNVDKMTDRDLELAGLDSNPLEDGTLDGYQVLEVQLTKLTHEALDSFDLSKKQKDRSKNMFALGLALWMYSRPIEPAENWIKKKFEDKPEIRDANLHVLHKGAHYGETVEAFAVRYEVNAAAMRSGTYRAIRGAEALALGLVAAADKSGLPLFYGSYPITPASDILHEVSKHKNFGVMTFQAEDEISAVGAAVGSSFSGGIGVCATSGPGLALKTETIGLAVMTELPLVVIDMQRGGPSTGLPTKPEQSDLLQAIYGRNGDAPLPVIAATSPGDCFYAAYEACRIATKYMTPVILLADGYLGNGSEAWRIPDTDKLKPFDVSFETKKRAKTFHEDDDGNPQFLPYVRDEETLARVWAKPGTPDLEHRLGGLEKQDKTGDVSYDAANHQKMTQLRAEKVKRVRQDIPPTQVHGDPDADLLVLGWGSTKGAIEEAVERAVEDGLPVARAQLRHVWPLPGDLGDLLDRYDQVLVPELNNGQLSRLLRDEYLKDVRPLNKVQGRPFRAEEILEEVRRLLGHATPA</sequence>
<dbReference type="InterPro" id="IPR002880">
    <property type="entry name" value="Pyrv_Fd/Flavodoxin_OxRdtase_N"/>
</dbReference>
<dbReference type="InterPro" id="IPR019752">
    <property type="entry name" value="Pyrv/ketoisovalerate_OxRed_cat"/>
</dbReference>
<dbReference type="EMBL" id="PDEQ01000002">
    <property type="protein sequence ID" value="PEN14469.1"/>
    <property type="molecule type" value="Genomic_DNA"/>
</dbReference>
<dbReference type="GO" id="GO:0016903">
    <property type="term" value="F:oxidoreductase activity, acting on the aldehyde or oxo group of donors"/>
    <property type="evidence" value="ECO:0007669"/>
    <property type="project" value="InterPro"/>
</dbReference>
<comment type="caution">
    <text evidence="5">The sequence shown here is derived from an EMBL/GenBank/DDBJ whole genome shotgun (WGS) entry which is preliminary data.</text>
</comment>
<dbReference type="InterPro" id="IPR033412">
    <property type="entry name" value="PFOR_II"/>
</dbReference>
<dbReference type="Pfam" id="PF17147">
    <property type="entry name" value="PFOR_II"/>
    <property type="match status" value="1"/>
</dbReference>
<dbReference type="PANTHER" id="PTHR32154">
    <property type="entry name" value="PYRUVATE-FLAVODOXIN OXIDOREDUCTASE-RELATED"/>
    <property type="match status" value="1"/>
</dbReference>
<evidence type="ECO:0000259" key="2">
    <source>
        <dbReference type="Pfam" id="PF01558"/>
    </source>
</evidence>
<dbReference type="Gene3D" id="3.40.920.10">
    <property type="entry name" value="Pyruvate-ferredoxin oxidoreductase, PFOR, domain III"/>
    <property type="match status" value="1"/>
</dbReference>
<dbReference type="AlphaFoldDB" id="A0A2A8D0H1"/>
<dbReference type="NCBIfam" id="TIGR03710">
    <property type="entry name" value="OAFO_sf"/>
    <property type="match status" value="1"/>
</dbReference>
<dbReference type="GO" id="GO:0006979">
    <property type="term" value="P:response to oxidative stress"/>
    <property type="evidence" value="ECO:0007669"/>
    <property type="project" value="TreeGrafter"/>
</dbReference>
<evidence type="ECO:0000259" key="3">
    <source>
        <dbReference type="Pfam" id="PF01855"/>
    </source>
</evidence>
<dbReference type="PANTHER" id="PTHR32154:SF20">
    <property type="entry name" value="2-OXOGLUTARATE OXIDOREDUCTASE SUBUNIT KORA"/>
    <property type="match status" value="1"/>
</dbReference>
<dbReference type="Pfam" id="PF01558">
    <property type="entry name" value="POR"/>
    <property type="match status" value="1"/>
</dbReference>
<name>A0A2A8D0H1_9BACT</name>
<accession>A0A2A8D0H1</accession>
<dbReference type="CDD" id="cd07034">
    <property type="entry name" value="TPP_PYR_PFOR_IOR-alpha_like"/>
    <property type="match status" value="1"/>
</dbReference>
<dbReference type="InterPro" id="IPR002869">
    <property type="entry name" value="Pyrv_flavodox_OxRed_cen"/>
</dbReference>
<dbReference type="InterPro" id="IPR022367">
    <property type="entry name" value="2-oxoacid/accept_OxRdtase_asu"/>
</dbReference>
<dbReference type="FunFam" id="3.40.50.970:FF:000022">
    <property type="entry name" value="2-oxoglutarate ferredoxin oxidoreductase alpha subunit"/>
    <property type="match status" value="1"/>
</dbReference>
<dbReference type="OrthoDB" id="9794954at2"/>
<organism evidence="5 6">
    <name type="scientific">Longibacter salinarum</name>
    <dbReference type="NCBI Taxonomy" id="1850348"/>
    <lineage>
        <taxon>Bacteria</taxon>
        <taxon>Pseudomonadati</taxon>
        <taxon>Rhodothermota</taxon>
        <taxon>Rhodothermia</taxon>
        <taxon>Rhodothermales</taxon>
        <taxon>Salisaetaceae</taxon>
        <taxon>Longibacter</taxon>
    </lineage>
</organism>
<evidence type="ECO:0000313" key="6">
    <source>
        <dbReference type="Proteomes" id="UP000220102"/>
    </source>
</evidence>
<proteinExistence type="predicted"/>
<keyword evidence="1" id="KW-0560">Oxidoreductase</keyword>
<protein>
    <submittedName>
        <fullName evidence="5">2-oxoglutarate ferredoxin oxidoreductase subunit alpha</fullName>
    </submittedName>
</protein>
<dbReference type="RefSeq" id="WP_098074848.1">
    <property type="nucleotide sequence ID" value="NZ_PDEQ01000002.1"/>
</dbReference>
<dbReference type="Proteomes" id="UP000220102">
    <property type="component" value="Unassembled WGS sequence"/>
</dbReference>
<dbReference type="InterPro" id="IPR050722">
    <property type="entry name" value="Pyruvate:ferred/Flavod_OxRd"/>
</dbReference>
<dbReference type="InterPro" id="IPR029061">
    <property type="entry name" value="THDP-binding"/>
</dbReference>